<gene>
    <name evidence="1" type="ORF">RYZ49_13000</name>
</gene>
<organism evidence="1 2">
    <name type="scientific">Klebsiella pasteurii</name>
    <dbReference type="NCBI Taxonomy" id="2587529"/>
    <lineage>
        <taxon>Bacteria</taxon>
        <taxon>Pseudomonadati</taxon>
        <taxon>Pseudomonadota</taxon>
        <taxon>Gammaproteobacteria</taxon>
        <taxon>Enterobacterales</taxon>
        <taxon>Enterobacteriaceae</taxon>
        <taxon>Klebsiella/Raoultella group</taxon>
        <taxon>Klebsiella</taxon>
    </lineage>
</organism>
<evidence type="ECO:0000313" key="2">
    <source>
        <dbReference type="Proteomes" id="UP001287436"/>
    </source>
</evidence>
<name>A0ABD5HH08_9ENTR</name>
<comment type="caution">
    <text evidence="1">The sequence shown here is derived from an EMBL/GenBank/DDBJ whole genome shotgun (WGS) entry which is preliminary data.</text>
</comment>
<reference evidence="1 2" key="1">
    <citation type="submission" date="2023-10" db="EMBL/GenBank/DDBJ databases">
        <title>Fecal carriage and genetic characteristics of carbapenem-resistant Enterobacterales among healthy adults from four provinces of China.</title>
        <authorList>
            <person name="Li Y."/>
            <person name="Zhang R."/>
        </authorList>
    </citation>
    <scope>NUCLEOTIDE SEQUENCE [LARGE SCALE GENOMIC DNA]</scope>
    <source>
        <strain evidence="1 2">HN-157</strain>
    </source>
</reference>
<protein>
    <submittedName>
        <fullName evidence="1">Uncharacterized protein</fullName>
    </submittedName>
</protein>
<evidence type="ECO:0000313" key="1">
    <source>
        <dbReference type="EMBL" id="MDW2716723.1"/>
    </source>
</evidence>
<dbReference type="AlphaFoldDB" id="A0ABD5HH08"/>
<dbReference type="RefSeq" id="WP_182205162.1">
    <property type="nucleotide sequence ID" value="NZ_JAWPBP010000010.1"/>
</dbReference>
<accession>A0ABD5HH08</accession>
<sequence length="75" mass="8631">MDFRTKHDGSESATGFWLQIFEDLGEDKGVNMANLEIWVDRFIDSRAELNAEIKKNALEFLKRAVISLEAELKDN</sequence>
<proteinExistence type="predicted"/>
<dbReference type="EMBL" id="JAWPBP010000010">
    <property type="protein sequence ID" value="MDW2716723.1"/>
    <property type="molecule type" value="Genomic_DNA"/>
</dbReference>
<dbReference type="Proteomes" id="UP001287436">
    <property type="component" value="Unassembled WGS sequence"/>
</dbReference>